<evidence type="ECO:0000256" key="5">
    <source>
        <dbReference type="ARBA" id="ARBA00022989"/>
    </source>
</evidence>
<keyword evidence="10" id="KW-1185">Reference proteome</keyword>
<dbReference type="InterPro" id="IPR049177">
    <property type="entry name" value="MgtC_SapB_SrpB_YhiD_N"/>
</dbReference>
<feature type="domain" description="MgtC/SapB/SrpB/YhiD N-terminal" evidence="8">
    <location>
        <begin position="15"/>
        <end position="137"/>
    </location>
</feature>
<evidence type="ECO:0000256" key="4">
    <source>
        <dbReference type="ARBA" id="ARBA00022692"/>
    </source>
</evidence>
<dbReference type="PANTHER" id="PTHR33778">
    <property type="entry name" value="PROTEIN MGTC"/>
    <property type="match status" value="1"/>
</dbReference>
<dbReference type="PANTHER" id="PTHR33778:SF1">
    <property type="entry name" value="MAGNESIUM TRANSPORTER YHID-RELATED"/>
    <property type="match status" value="1"/>
</dbReference>
<dbReference type="PRINTS" id="PR01837">
    <property type="entry name" value="MGTCSAPBPROT"/>
</dbReference>
<keyword evidence="7" id="KW-0997">Cell inner membrane</keyword>
<gene>
    <name evidence="9" type="ORF">VZ94_21505</name>
</gene>
<reference evidence="9 10" key="2">
    <citation type="journal article" date="2016" name="Microb. Ecol.">
        <title>Genome Characteristics of a Novel Type I Methanotroph (Sn10-6) Isolated from a Flooded Indian Rice Field.</title>
        <authorList>
            <person name="Rahalkar M.C."/>
            <person name="Pandit P.S."/>
            <person name="Dhakephalkar P.K."/>
            <person name="Pore S."/>
            <person name="Arora P."/>
            <person name="Kapse N."/>
        </authorList>
    </citation>
    <scope>NUCLEOTIDE SEQUENCE [LARGE SCALE GENOMIC DNA]</scope>
    <source>
        <strain evidence="9 10">Sn10-6</strain>
    </source>
</reference>
<dbReference type="InterPro" id="IPR003416">
    <property type="entry name" value="MgtC/SapB/SrpB/YhiD_fam"/>
</dbReference>
<reference evidence="10" key="1">
    <citation type="submission" date="2015-03" db="EMBL/GenBank/DDBJ databases">
        <title>Draft genome sequence of a novel methanotroph (Sn10-6) isolated from flooded ricefield rhizosphere in India.</title>
        <authorList>
            <person name="Pandit P.S."/>
            <person name="Pore S.D."/>
            <person name="Arora P."/>
            <person name="Kapse N.G."/>
            <person name="Dhakephalkar P.K."/>
            <person name="Rahalkar M.C."/>
        </authorList>
    </citation>
    <scope>NUCLEOTIDE SEQUENCE [LARGE SCALE GENOMIC DNA]</scope>
    <source>
        <strain evidence="10">Sn10-6</strain>
    </source>
</reference>
<comment type="caution">
    <text evidence="9">The sequence shown here is derived from an EMBL/GenBank/DDBJ whole genome shotgun (WGS) entry which is preliminary data.</text>
</comment>
<keyword evidence="3" id="KW-1003">Cell membrane</keyword>
<name>A0A0F3IEK5_9GAMM</name>
<comment type="subcellular location">
    <subcellularLocation>
        <location evidence="7">Cell inner membrane</location>
        <topology evidence="7">Multi-pass membrane protein</topology>
    </subcellularLocation>
    <subcellularLocation>
        <location evidence="1">Cell membrane</location>
        <topology evidence="1">Multi-pass membrane protein</topology>
    </subcellularLocation>
</comment>
<sequence length="146" mass="15294">MIRDVTAQFGDLLPLIAAYILAIPIAWNRERLGHSAGLRTFPLVALASCGFIEAAEITMQMEREAMARVVEGVVTGIGFIGGGAILQKHGDVRGTATAASLWVTAAIGIACGLGAFPVAVFLSLLTLFTLVVMPTVKSTLGHEDQS</sequence>
<feature type="transmembrane region" description="Helical" evidence="7">
    <location>
        <begin position="99"/>
        <end position="132"/>
    </location>
</feature>
<dbReference type="PATRIC" id="fig|1632867.3.peg.4044"/>
<organism evidence="9 10">
    <name type="scientific">Methylocucumis oryzae</name>
    <dbReference type="NCBI Taxonomy" id="1632867"/>
    <lineage>
        <taxon>Bacteria</taxon>
        <taxon>Pseudomonadati</taxon>
        <taxon>Pseudomonadota</taxon>
        <taxon>Gammaproteobacteria</taxon>
        <taxon>Methylococcales</taxon>
        <taxon>Methylococcaceae</taxon>
        <taxon>Methylocucumis</taxon>
    </lineage>
</organism>
<keyword evidence="6 7" id="KW-0472">Membrane</keyword>
<dbReference type="GO" id="GO:0005886">
    <property type="term" value="C:plasma membrane"/>
    <property type="evidence" value="ECO:0007669"/>
    <property type="project" value="UniProtKB-SubCell"/>
</dbReference>
<proteinExistence type="inferred from homology"/>
<evidence type="ECO:0000256" key="2">
    <source>
        <dbReference type="ARBA" id="ARBA00009298"/>
    </source>
</evidence>
<feature type="transmembrane region" description="Helical" evidence="7">
    <location>
        <begin position="69"/>
        <end position="87"/>
    </location>
</feature>
<evidence type="ECO:0000313" key="10">
    <source>
        <dbReference type="Proteomes" id="UP000033684"/>
    </source>
</evidence>
<evidence type="ECO:0000259" key="8">
    <source>
        <dbReference type="Pfam" id="PF02308"/>
    </source>
</evidence>
<dbReference type="AlphaFoldDB" id="A0A0F3IEK5"/>
<evidence type="ECO:0000256" key="1">
    <source>
        <dbReference type="ARBA" id="ARBA00004651"/>
    </source>
</evidence>
<dbReference type="Pfam" id="PF02308">
    <property type="entry name" value="MgtC"/>
    <property type="match status" value="1"/>
</dbReference>
<protein>
    <recommendedName>
        <fullName evidence="7">Protein MgtC</fullName>
    </recommendedName>
</protein>
<dbReference type="Proteomes" id="UP000033684">
    <property type="component" value="Unassembled WGS sequence"/>
</dbReference>
<evidence type="ECO:0000256" key="3">
    <source>
        <dbReference type="ARBA" id="ARBA00022475"/>
    </source>
</evidence>
<evidence type="ECO:0000256" key="6">
    <source>
        <dbReference type="ARBA" id="ARBA00023136"/>
    </source>
</evidence>
<keyword evidence="4 7" id="KW-0812">Transmembrane</keyword>
<keyword evidence="5 7" id="KW-1133">Transmembrane helix</keyword>
<evidence type="ECO:0000256" key="7">
    <source>
        <dbReference type="RuleBase" id="RU365041"/>
    </source>
</evidence>
<dbReference type="EMBL" id="LAJX01000356">
    <property type="protein sequence ID" value="KJV04978.1"/>
    <property type="molecule type" value="Genomic_DNA"/>
</dbReference>
<comment type="similarity">
    <text evidence="2 7">Belongs to the MgtC/SapB family.</text>
</comment>
<evidence type="ECO:0000313" key="9">
    <source>
        <dbReference type="EMBL" id="KJV04978.1"/>
    </source>
</evidence>
<accession>A0A0F3IEK5</accession>
<feature type="transmembrane region" description="Helical" evidence="7">
    <location>
        <begin position="12"/>
        <end position="28"/>
    </location>
</feature>